<comment type="caution">
    <text evidence="1">The sequence shown here is derived from an EMBL/GenBank/DDBJ whole genome shotgun (WGS) entry which is preliminary data.</text>
</comment>
<keyword evidence="4" id="KW-1185">Reference proteome</keyword>
<name>A0AAD2AQP0_9RALS</name>
<evidence type="ECO:0008006" key="5">
    <source>
        <dbReference type="Google" id="ProtNLM"/>
    </source>
</evidence>
<sequence length="67" mass="7109">MPNINVLGAASNAAQDLSFNSQLAAITKQQQADMLFAADQQNKIARTNTQAKMMEAGPKAMKDLVSG</sequence>
<evidence type="ECO:0000313" key="1">
    <source>
        <dbReference type="EMBL" id="CAJ0687404.1"/>
    </source>
</evidence>
<dbReference type="AlphaFoldDB" id="A0AAD2AQP0"/>
<organism evidence="1 3">
    <name type="scientific">Ralstonia mannitolilytica</name>
    <dbReference type="NCBI Taxonomy" id="105219"/>
    <lineage>
        <taxon>Bacteria</taxon>
        <taxon>Pseudomonadati</taxon>
        <taxon>Pseudomonadota</taxon>
        <taxon>Betaproteobacteria</taxon>
        <taxon>Burkholderiales</taxon>
        <taxon>Burkholderiaceae</taxon>
        <taxon>Ralstonia</taxon>
    </lineage>
</organism>
<dbReference type="Proteomes" id="UP001190002">
    <property type="component" value="Unassembled WGS sequence"/>
</dbReference>
<evidence type="ECO:0000313" key="4">
    <source>
        <dbReference type="Proteomes" id="UP001190452"/>
    </source>
</evidence>
<evidence type="ECO:0000313" key="2">
    <source>
        <dbReference type="EMBL" id="CAJ0886571.1"/>
    </source>
</evidence>
<dbReference type="Proteomes" id="UP001190452">
    <property type="component" value="Unassembled WGS sequence"/>
</dbReference>
<proteinExistence type="predicted"/>
<reference evidence="1 4" key="1">
    <citation type="submission" date="2023-07" db="EMBL/GenBank/DDBJ databases">
        <authorList>
            <person name="Peeters C."/>
        </authorList>
    </citation>
    <scope>NUCLEOTIDE SEQUENCE</scope>
    <source>
        <strain evidence="2 4">R-77569</strain>
        <strain evidence="1">R-77591</strain>
    </source>
</reference>
<evidence type="ECO:0000313" key="3">
    <source>
        <dbReference type="Proteomes" id="UP001190002"/>
    </source>
</evidence>
<protein>
    <recommendedName>
        <fullName evidence="5">Serine kinase/phosphatase</fullName>
    </recommendedName>
</protein>
<dbReference type="EMBL" id="CATVXE010000013">
    <property type="protein sequence ID" value="CAJ0687404.1"/>
    <property type="molecule type" value="Genomic_DNA"/>
</dbReference>
<accession>A0AAD2AQP0</accession>
<gene>
    <name evidence="2" type="ORF">R77569_03730</name>
    <name evidence="1" type="ORF">R77591_03076</name>
</gene>
<dbReference type="EMBL" id="CAUDKV010000018">
    <property type="protein sequence ID" value="CAJ0886571.1"/>
    <property type="molecule type" value="Genomic_DNA"/>
</dbReference>
<dbReference type="RefSeq" id="WP_063394791.1">
    <property type="nucleotide sequence ID" value="NZ_CATVWW010000011.1"/>
</dbReference>